<dbReference type="Proteomes" id="UP000531216">
    <property type="component" value="Unassembled WGS sequence"/>
</dbReference>
<dbReference type="InterPro" id="IPR013022">
    <property type="entry name" value="Xyl_isomerase-like_TIM-brl"/>
</dbReference>
<dbReference type="Gene3D" id="3.20.20.150">
    <property type="entry name" value="Divalent-metal-dependent TIM barrel enzymes"/>
    <property type="match status" value="1"/>
</dbReference>
<evidence type="ECO:0000313" key="3">
    <source>
        <dbReference type="Proteomes" id="UP000531216"/>
    </source>
</evidence>
<dbReference type="RefSeq" id="WP_090964258.1">
    <property type="nucleotide sequence ID" value="NZ_FOOA01000012.1"/>
</dbReference>
<accession>A0A7W6BUS8</accession>
<sequence length="295" mass="31932">MERSDAGRDTAVNAGRIVSVSAAPYDGYEPAEAFDSLARLGATHVEPAFIVGYTEPFDEAVFTDGRAGAYRRLIEASGLDCFAMSSHIDLGLPDAVDVFSGRMRFARAIGARIVATNAAARAHELAFLRNMESLLRLADELDVAIALENPGDGSDNLLNTAADGLALVRRFGRERLGLNYDAANTASHRPALEDFAADAIEAMPACIHIHVKDLVRDDNGWHFTAIGEGTIGCGRILDACRERPALPVSLELPLRLHRRPDAQPVRRSEPVPLPEIETALARSLTFVRDKLHASI</sequence>
<feature type="domain" description="Xylose isomerase-like TIM barrel" evidence="1">
    <location>
        <begin position="34"/>
        <end position="256"/>
    </location>
</feature>
<dbReference type="OrthoDB" id="7914296at2"/>
<keyword evidence="3" id="KW-1185">Reference proteome</keyword>
<proteinExistence type="predicted"/>
<reference evidence="2 3" key="1">
    <citation type="submission" date="2020-08" db="EMBL/GenBank/DDBJ databases">
        <title>Genomic Encyclopedia of Type Strains, Phase IV (KMG-IV): sequencing the most valuable type-strain genomes for metagenomic binning, comparative biology and taxonomic classification.</title>
        <authorList>
            <person name="Goeker M."/>
        </authorList>
    </citation>
    <scope>NUCLEOTIDE SEQUENCE [LARGE SCALE GENOMIC DNA]</scope>
    <source>
        <strain evidence="2 3">DSM 25024</strain>
    </source>
</reference>
<evidence type="ECO:0000259" key="1">
    <source>
        <dbReference type="Pfam" id="PF01261"/>
    </source>
</evidence>
<protein>
    <submittedName>
        <fullName evidence="2">Sugar phosphate isomerase/epimerase</fullName>
    </submittedName>
</protein>
<evidence type="ECO:0000313" key="2">
    <source>
        <dbReference type="EMBL" id="MBB3937312.1"/>
    </source>
</evidence>
<organism evidence="2 3">
    <name type="scientific">Aureimonas phyllosphaerae</name>
    <dbReference type="NCBI Taxonomy" id="1166078"/>
    <lineage>
        <taxon>Bacteria</taxon>
        <taxon>Pseudomonadati</taxon>
        <taxon>Pseudomonadota</taxon>
        <taxon>Alphaproteobacteria</taxon>
        <taxon>Hyphomicrobiales</taxon>
        <taxon>Aurantimonadaceae</taxon>
        <taxon>Aureimonas</taxon>
    </lineage>
</organism>
<dbReference type="PANTHER" id="PTHR12110">
    <property type="entry name" value="HYDROXYPYRUVATE ISOMERASE"/>
    <property type="match status" value="1"/>
</dbReference>
<dbReference type="AlphaFoldDB" id="A0A7W6BUS8"/>
<gene>
    <name evidence="2" type="ORF">GGR05_003478</name>
</gene>
<keyword evidence="2" id="KW-0413">Isomerase</keyword>
<dbReference type="PANTHER" id="PTHR12110:SF41">
    <property type="entry name" value="INOSOSE DEHYDRATASE"/>
    <property type="match status" value="1"/>
</dbReference>
<dbReference type="SUPFAM" id="SSF51658">
    <property type="entry name" value="Xylose isomerase-like"/>
    <property type="match status" value="1"/>
</dbReference>
<dbReference type="InterPro" id="IPR036237">
    <property type="entry name" value="Xyl_isomerase-like_sf"/>
</dbReference>
<dbReference type="Pfam" id="PF01261">
    <property type="entry name" value="AP_endonuc_2"/>
    <property type="match status" value="1"/>
</dbReference>
<dbReference type="InterPro" id="IPR050312">
    <property type="entry name" value="IolE/XylAMocC-like"/>
</dbReference>
<dbReference type="GO" id="GO:0016853">
    <property type="term" value="F:isomerase activity"/>
    <property type="evidence" value="ECO:0007669"/>
    <property type="project" value="UniProtKB-KW"/>
</dbReference>
<name>A0A7W6BUS8_9HYPH</name>
<comment type="caution">
    <text evidence="2">The sequence shown here is derived from an EMBL/GenBank/DDBJ whole genome shotgun (WGS) entry which is preliminary data.</text>
</comment>
<dbReference type="EMBL" id="JACIDO010000008">
    <property type="protein sequence ID" value="MBB3937312.1"/>
    <property type="molecule type" value="Genomic_DNA"/>
</dbReference>